<evidence type="ECO:0000259" key="10">
    <source>
        <dbReference type="Pfam" id="PF02770"/>
    </source>
</evidence>
<dbReference type="InterPro" id="IPR006091">
    <property type="entry name" value="Acyl-CoA_Oxase/DH_mid-dom"/>
</dbReference>
<feature type="domain" description="Acyl-CoA dehydrogenase/oxidase C-terminal" evidence="9">
    <location>
        <begin position="234"/>
        <end position="382"/>
    </location>
</feature>
<dbReference type="Pfam" id="PF02771">
    <property type="entry name" value="Acyl-CoA_dh_N"/>
    <property type="match status" value="1"/>
</dbReference>
<dbReference type="InterPro" id="IPR013786">
    <property type="entry name" value="AcylCoA_DH/ox_N"/>
</dbReference>
<evidence type="ECO:0000256" key="6">
    <source>
        <dbReference type="ARBA" id="ARBA00066362"/>
    </source>
</evidence>
<evidence type="ECO:0000259" key="9">
    <source>
        <dbReference type="Pfam" id="PF00441"/>
    </source>
</evidence>
<dbReference type="Pfam" id="PF00441">
    <property type="entry name" value="Acyl-CoA_dh_1"/>
    <property type="match status" value="1"/>
</dbReference>
<evidence type="ECO:0000256" key="2">
    <source>
        <dbReference type="ARBA" id="ARBA00009347"/>
    </source>
</evidence>
<dbReference type="Pfam" id="PF02770">
    <property type="entry name" value="Acyl-CoA_dh_M"/>
    <property type="match status" value="1"/>
</dbReference>
<comment type="caution">
    <text evidence="12">The sequence shown here is derived from an EMBL/GenBank/DDBJ whole genome shotgun (WGS) entry which is preliminary data.</text>
</comment>
<dbReference type="InterPro" id="IPR046373">
    <property type="entry name" value="Acyl-CoA_Oxase/DH_mid-dom_sf"/>
</dbReference>
<keyword evidence="5 8" id="KW-0560">Oxidoreductase</keyword>
<dbReference type="PANTHER" id="PTHR43884">
    <property type="entry name" value="ACYL-COA DEHYDROGENASE"/>
    <property type="match status" value="1"/>
</dbReference>
<keyword evidence="4 8" id="KW-0274">FAD</keyword>
<dbReference type="PIRSF" id="PIRSF016578">
    <property type="entry name" value="HsaA"/>
    <property type="match status" value="1"/>
</dbReference>
<evidence type="ECO:0000313" key="13">
    <source>
        <dbReference type="Proteomes" id="UP000702544"/>
    </source>
</evidence>
<dbReference type="FunFam" id="2.40.110.10:FF:000001">
    <property type="entry name" value="Acyl-CoA dehydrogenase, mitochondrial"/>
    <property type="match status" value="1"/>
</dbReference>
<feature type="domain" description="Acyl-CoA dehydrogenase/oxidase N-terminal" evidence="11">
    <location>
        <begin position="8"/>
        <end position="120"/>
    </location>
</feature>
<dbReference type="Proteomes" id="UP000702544">
    <property type="component" value="Unassembled WGS sequence"/>
</dbReference>
<evidence type="ECO:0000256" key="4">
    <source>
        <dbReference type="ARBA" id="ARBA00022827"/>
    </source>
</evidence>
<dbReference type="PANTHER" id="PTHR43884:SF12">
    <property type="entry name" value="ISOVALERYL-COA DEHYDROGENASE, MITOCHONDRIAL-RELATED"/>
    <property type="match status" value="1"/>
</dbReference>
<sequence length="389" mass="42931">MKRDYTLSEEQEQIRQLARDFAENELRPRAAEWDRKAEFHGEILPLMAELGFFGMLLPEEYDGLGLGMLDYLVALEQIAWGDASVAITMSVHNSLPTQMILKYGNEEQKKKWLPPMARGELLGAFSLSEAGSGSDAASLQAKAERDGDGWVLNGEKMWVTNGGEAELLLVMLRTDSAGERRGARGIGAFIIPTDTPGYEVGKKEDKTGLRSSETVSVAFNDCRVGPEALLGDPDKGFVYALSSLEGGRLGVGAQALGIAEAAFDHTVKYAGERRQFGRAIKDFQGLAFKIADMSTRIEASRGLLYRAARAWDAGRGDMRLSSMTKLYASETAVWVTSQAINIFGGYGFMKEYPVEKLFRDAKVTEIYEGTSEIQRTVITRTLYQEQVKD</sequence>
<dbReference type="Gene3D" id="2.40.110.10">
    <property type="entry name" value="Butyryl-CoA Dehydrogenase, subunit A, domain 2"/>
    <property type="match status" value="1"/>
</dbReference>
<dbReference type="GO" id="GO:0003995">
    <property type="term" value="F:acyl-CoA dehydrogenase activity"/>
    <property type="evidence" value="ECO:0007669"/>
    <property type="project" value="TreeGrafter"/>
</dbReference>
<comment type="similarity">
    <text evidence="2 8">Belongs to the acyl-CoA dehydrogenase family.</text>
</comment>
<evidence type="ECO:0000313" key="12">
    <source>
        <dbReference type="EMBL" id="NIR76585.1"/>
    </source>
</evidence>
<protein>
    <recommendedName>
        <fullName evidence="7">Cyclohex-1-ene-1-carbonyl-CoA dehydrogenase</fullName>
        <ecNumber evidence="6">1.3.8.10</ecNumber>
    </recommendedName>
</protein>
<reference evidence="12 13" key="1">
    <citation type="submission" date="2020-01" db="EMBL/GenBank/DDBJ databases">
        <title>Genomes assembled from Gulf of Kutch pelagic sediment metagenomes.</title>
        <authorList>
            <person name="Chandrashekar M."/>
            <person name="Mahajan M.S."/>
            <person name="Dave K.J."/>
            <person name="Vatsa P."/>
            <person name="Nathani N.M."/>
        </authorList>
    </citation>
    <scope>NUCLEOTIDE SEQUENCE [LARGE SCALE GENOMIC DNA]</scope>
    <source>
        <strain evidence="12">KS3-K002</strain>
    </source>
</reference>
<evidence type="ECO:0000256" key="7">
    <source>
        <dbReference type="ARBA" id="ARBA00072305"/>
    </source>
</evidence>
<name>A0AAE4ZDL0_9BACT</name>
<dbReference type="FunFam" id="1.10.540.10:FF:000002">
    <property type="entry name" value="Acyl-CoA dehydrogenase FadE19"/>
    <property type="match status" value="1"/>
</dbReference>
<evidence type="ECO:0000256" key="5">
    <source>
        <dbReference type="ARBA" id="ARBA00023002"/>
    </source>
</evidence>
<dbReference type="InterPro" id="IPR009075">
    <property type="entry name" value="AcylCo_DH/oxidase_C"/>
</dbReference>
<dbReference type="EC" id="1.3.8.10" evidence="6"/>
<gene>
    <name evidence="12" type="ORF">GWO12_16005</name>
</gene>
<organism evidence="12 13">
    <name type="scientific">Candidatus Kutchimonas denitrificans</name>
    <dbReference type="NCBI Taxonomy" id="3056748"/>
    <lineage>
        <taxon>Bacteria</taxon>
        <taxon>Pseudomonadati</taxon>
        <taxon>Gemmatimonadota</taxon>
        <taxon>Gemmatimonadia</taxon>
        <taxon>Candidatus Palauibacterales</taxon>
        <taxon>Candidatus Palauibacteraceae</taxon>
        <taxon>Candidatus Kutchimonas</taxon>
    </lineage>
</organism>
<proteinExistence type="inferred from homology"/>
<dbReference type="Gene3D" id="1.20.140.10">
    <property type="entry name" value="Butyryl-CoA Dehydrogenase, subunit A, domain 3"/>
    <property type="match status" value="1"/>
</dbReference>
<dbReference type="AlphaFoldDB" id="A0AAE4ZDL0"/>
<keyword evidence="3 8" id="KW-0285">Flavoprotein</keyword>
<dbReference type="EMBL" id="JAACAK010000133">
    <property type="protein sequence ID" value="NIR76585.1"/>
    <property type="molecule type" value="Genomic_DNA"/>
</dbReference>
<evidence type="ECO:0000256" key="3">
    <source>
        <dbReference type="ARBA" id="ARBA00022630"/>
    </source>
</evidence>
<accession>A0AAE4ZDL0</accession>
<dbReference type="InterPro" id="IPR036250">
    <property type="entry name" value="AcylCo_DH-like_C"/>
</dbReference>
<evidence type="ECO:0000256" key="8">
    <source>
        <dbReference type="RuleBase" id="RU362125"/>
    </source>
</evidence>
<dbReference type="InterPro" id="IPR009100">
    <property type="entry name" value="AcylCoA_DH/oxidase_NM_dom_sf"/>
</dbReference>
<evidence type="ECO:0000256" key="1">
    <source>
        <dbReference type="ARBA" id="ARBA00001974"/>
    </source>
</evidence>
<dbReference type="FunFam" id="1.20.140.10:FF:000004">
    <property type="entry name" value="Acyl-CoA dehydrogenase FadE25"/>
    <property type="match status" value="1"/>
</dbReference>
<dbReference type="Gene3D" id="1.10.540.10">
    <property type="entry name" value="Acyl-CoA dehydrogenase/oxidase, N-terminal domain"/>
    <property type="match status" value="1"/>
</dbReference>
<dbReference type="SUPFAM" id="SSF47203">
    <property type="entry name" value="Acyl-CoA dehydrogenase C-terminal domain-like"/>
    <property type="match status" value="1"/>
</dbReference>
<evidence type="ECO:0000259" key="11">
    <source>
        <dbReference type="Pfam" id="PF02771"/>
    </source>
</evidence>
<feature type="domain" description="Acyl-CoA oxidase/dehydrogenase middle" evidence="10">
    <location>
        <begin position="124"/>
        <end position="222"/>
    </location>
</feature>
<comment type="cofactor">
    <cofactor evidence="1 8">
        <name>FAD</name>
        <dbReference type="ChEBI" id="CHEBI:57692"/>
    </cofactor>
</comment>
<dbReference type="GO" id="GO:0050660">
    <property type="term" value="F:flavin adenine dinucleotide binding"/>
    <property type="evidence" value="ECO:0007669"/>
    <property type="project" value="InterPro"/>
</dbReference>
<dbReference type="InterPro" id="IPR037069">
    <property type="entry name" value="AcylCoA_DH/ox_N_sf"/>
</dbReference>
<dbReference type="SUPFAM" id="SSF56645">
    <property type="entry name" value="Acyl-CoA dehydrogenase NM domain-like"/>
    <property type="match status" value="1"/>
</dbReference>